<keyword evidence="6" id="KW-0249">Electron transport</keyword>
<evidence type="ECO:0000256" key="4">
    <source>
        <dbReference type="ARBA" id="ARBA00022660"/>
    </source>
</evidence>
<dbReference type="SUPFAM" id="SSF81524">
    <property type="entry name" value="14 kDa protein of cytochrome bc1 complex (Ubiquinol-cytochrome c reductase)"/>
    <property type="match status" value="1"/>
</dbReference>
<evidence type="ECO:0000256" key="8">
    <source>
        <dbReference type="ARBA" id="ARBA00023136"/>
    </source>
</evidence>
<reference evidence="10 11" key="1">
    <citation type="submission" date="2016-04" db="EMBL/GenBank/DDBJ databases">
        <title>Evolutionary innovation and constraint leading to complex multicellularity in the Ascomycota.</title>
        <authorList>
            <person name="Cisse O."/>
            <person name="Nguyen A."/>
            <person name="Hewitt D.A."/>
            <person name="Jedd G."/>
            <person name="Stajich J.E."/>
        </authorList>
    </citation>
    <scope>NUCLEOTIDE SEQUENCE [LARGE SCALE GENOMIC DNA]</scope>
    <source>
        <strain evidence="10 11">DAH-3</strain>
    </source>
</reference>
<dbReference type="InterPro" id="IPR036544">
    <property type="entry name" value="QCR7_sf"/>
</dbReference>
<dbReference type="GO" id="GO:0045275">
    <property type="term" value="C:respiratory chain complex III"/>
    <property type="evidence" value="ECO:0007669"/>
    <property type="project" value="EnsemblFungi"/>
</dbReference>
<evidence type="ECO:0000256" key="9">
    <source>
        <dbReference type="ARBA" id="ARBA00031684"/>
    </source>
</evidence>
<keyword evidence="4" id="KW-0679">Respiratory chain</keyword>
<keyword evidence="8" id="KW-0472">Membrane</keyword>
<name>A0A1U7LP71_NEOID</name>
<keyword evidence="11" id="KW-1185">Reference proteome</keyword>
<gene>
    <name evidence="10" type="ORF">NEOLI_003539</name>
</gene>
<accession>A0A1U7LP71</accession>
<dbReference type="GO" id="GO:0034551">
    <property type="term" value="P:mitochondrial respiratory chain complex III assembly"/>
    <property type="evidence" value="ECO:0007669"/>
    <property type="project" value="EnsemblFungi"/>
</dbReference>
<sequence length="135" mass="15688">MSILGYSLYPSLKKSFPRLVAMLRPAAERFVQLSGYRQMGLKYDDLLMEEHSIAQKALGRLSERETYDRFYRLKRGHQLACVHQILPRNEWTKPEDDIRYLTPIIKELEAEAQEKADFDSVKVTKVKSIKSPASL</sequence>
<evidence type="ECO:0000256" key="3">
    <source>
        <dbReference type="ARBA" id="ARBA00022448"/>
    </source>
</evidence>
<evidence type="ECO:0000313" key="10">
    <source>
        <dbReference type="EMBL" id="OLL24321.1"/>
    </source>
</evidence>
<dbReference type="GO" id="GO:0006122">
    <property type="term" value="P:mitochondrial electron transport, ubiquinol to cytochrome c"/>
    <property type="evidence" value="ECO:0007669"/>
    <property type="project" value="EnsemblFungi"/>
</dbReference>
<evidence type="ECO:0000256" key="5">
    <source>
        <dbReference type="ARBA" id="ARBA00022792"/>
    </source>
</evidence>
<dbReference type="Proteomes" id="UP000186594">
    <property type="component" value="Unassembled WGS sequence"/>
</dbReference>
<evidence type="ECO:0000256" key="2">
    <source>
        <dbReference type="ARBA" id="ARBA00008554"/>
    </source>
</evidence>
<dbReference type="FunFam" id="1.10.1090.10:FF:000001">
    <property type="entry name" value="Cytochrome b-c1 complex subunit 7"/>
    <property type="match status" value="1"/>
</dbReference>
<dbReference type="PANTHER" id="PTHR12022:SF0">
    <property type="entry name" value="CYTOCHROME B-C1 COMPLEX SUBUNIT 7"/>
    <property type="match status" value="1"/>
</dbReference>
<comment type="caution">
    <text evidence="10">The sequence shown here is derived from an EMBL/GenBank/DDBJ whole genome shotgun (WGS) entry which is preliminary data.</text>
</comment>
<evidence type="ECO:0000256" key="6">
    <source>
        <dbReference type="ARBA" id="ARBA00022982"/>
    </source>
</evidence>
<dbReference type="OrthoDB" id="425749at2759"/>
<dbReference type="PANTHER" id="PTHR12022">
    <property type="entry name" value="UBIQUINOL-CYTOCHROME C REDUCTASE COMPLEX 14 KD PROTEIN"/>
    <property type="match status" value="1"/>
</dbReference>
<dbReference type="Pfam" id="PF02271">
    <property type="entry name" value="UCR_14kD"/>
    <property type="match status" value="1"/>
</dbReference>
<protein>
    <recommendedName>
        <fullName evidence="9">Complex III subunit 7</fullName>
    </recommendedName>
</protein>
<keyword evidence="7" id="KW-0496">Mitochondrion</keyword>
<dbReference type="EMBL" id="LXFE01000878">
    <property type="protein sequence ID" value="OLL24321.1"/>
    <property type="molecule type" value="Genomic_DNA"/>
</dbReference>
<dbReference type="Gene3D" id="1.10.1090.10">
    <property type="entry name" value="Cytochrome b-c1 complex subunit 7"/>
    <property type="match status" value="1"/>
</dbReference>
<keyword evidence="3" id="KW-0813">Transport</keyword>
<dbReference type="STRING" id="1198029.A0A1U7LP71"/>
<dbReference type="GO" id="GO:0008121">
    <property type="term" value="F:quinol-cytochrome-c reductase activity"/>
    <property type="evidence" value="ECO:0007669"/>
    <property type="project" value="EnsemblFungi"/>
</dbReference>
<organism evidence="10 11">
    <name type="scientific">Neolecta irregularis (strain DAH-3)</name>
    <dbReference type="NCBI Taxonomy" id="1198029"/>
    <lineage>
        <taxon>Eukaryota</taxon>
        <taxon>Fungi</taxon>
        <taxon>Dikarya</taxon>
        <taxon>Ascomycota</taxon>
        <taxon>Taphrinomycotina</taxon>
        <taxon>Neolectales</taxon>
        <taxon>Neolectaceae</taxon>
        <taxon>Neolecta</taxon>
    </lineage>
</organism>
<evidence type="ECO:0000313" key="11">
    <source>
        <dbReference type="Proteomes" id="UP000186594"/>
    </source>
</evidence>
<proteinExistence type="inferred from homology"/>
<evidence type="ECO:0000256" key="7">
    <source>
        <dbReference type="ARBA" id="ARBA00023128"/>
    </source>
</evidence>
<dbReference type="OMA" id="PLAQWYT"/>
<comment type="similarity">
    <text evidence="2">Belongs to the UQCRB/QCR7 family.</text>
</comment>
<comment type="subcellular location">
    <subcellularLocation>
        <location evidence="1">Mitochondrion inner membrane</location>
        <topology evidence="1">Peripheral membrane protein</topology>
        <orientation evidence="1">Matrix side</orientation>
    </subcellularLocation>
</comment>
<dbReference type="GO" id="GO:0099617">
    <property type="term" value="C:matrix side of mitochondrial inner membrane"/>
    <property type="evidence" value="ECO:0007669"/>
    <property type="project" value="EnsemblFungi"/>
</dbReference>
<dbReference type="AlphaFoldDB" id="A0A1U7LP71"/>
<dbReference type="InterPro" id="IPR003197">
    <property type="entry name" value="QCR7"/>
</dbReference>
<evidence type="ECO:0000256" key="1">
    <source>
        <dbReference type="ARBA" id="ARBA00004443"/>
    </source>
</evidence>
<keyword evidence="5" id="KW-0999">Mitochondrion inner membrane</keyword>